<evidence type="ECO:0000313" key="3">
    <source>
        <dbReference type="Proteomes" id="UP000789706"/>
    </source>
</evidence>
<reference evidence="2" key="1">
    <citation type="submission" date="2021-06" db="EMBL/GenBank/DDBJ databases">
        <authorList>
            <person name="Kallberg Y."/>
            <person name="Tangrot J."/>
            <person name="Rosling A."/>
        </authorList>
    </citation>
    <scope>NUCLEOTIDE SEQUENCE</scope>
    <source>
        <strain evidence="2">AZ414A</strain>
    </source>
</reference>
<proteinExistence type="predicted"/>
<accession>A0A9N9GKK0</accession>
<organism evidence="2 3">
    <name type="scientific">Diversispora eburnea</name>
    <dbReference type="NCBI Taxonomy" id="1213867"/>
    <lineage>
        <taxon>Eukaryota</taxon>
        <taxon>Fungi</taxon>
        <taxon>Fungi incertae sedis</taxon>
        <taxon>Mucoromycota</taxon>
        <taxon>Glomeromycotina</taxon>
        <taxon>Glomeromycetes</taxon>
        <taxon>Diversisporales</taxon>
        <taxon>Diversisporaceae</taxon>
        <taxon>Diversispora</taxon>
    </lineage>
</organism>
<sequence>MWSLILGLLPFLEEEDFKSSNSNIIFEIYKEEDEPISKQNIRDVLEDDEIQSIHNNDSSSREPTDEEFPQETEKGLDINPIEINQENAEKKTISDDII</sequence>
<feature type="region of interest" description="Disordered" evidence="1">
    <location>
        <begin position="44"/>
        <end position="98"/>
    </location>
</feature>
<dbReference type="EMBL" id="CAJVPK010002210">
    <property type="protein sequence ID" value="CAG8608595.1"/>
    <property type="molecule type" value="Genomic_DNA"/>
</dbReference>
<protein>
    <submittedName>
        <fullName evidence="2">3330_t:CDS:1</fullName>
    </submittedName>
</protein>
<comment type="caution">
    <text evidence="2">The sequence shown here is derived from an EMBL/GenBank/DDBJ whole genome shotgun (WGS) entry which is preliminary data.</text>
</comment>
<evidence type="ECO:0000313" key="2">
    <source>
        <dbReference type="EMBL" id="CAG8608595.1"/>
    </source>
</evidence>
<keyword evidence="3" id="KW-1185">Reference proteome</keyword>
<name>A0A9N9GKK0_9GLOM</name>
<gene>
    <name evidence="2" type="ORF">DEBURN_LOCUS9868</name>
</gene>
<dbReference type="Proteomes" id="UP000789706">
    <property type="component" value="Unassembled WGS sequence"/>
</dbReference>
<feature type="compositionally biased region" description="Basic and acidic residues" evidence="1">
    <location>
        <begin position="87"/>
        <end position="98"/>
    </location>
</feature>
<evidence type="ECO:0000256" key="1">
    <source>
        <dbReference type="SAM" id="MobiDB-lite"/>
    </source>
</evidence>
<dbReference type="AlphaFoldDB" id="A0A9N9GKK0"/>